<evidence type="ECO:0000313" key="3">
    <source>
        <dbReference type="Proteomes" id="UP000244184"/>
    </source>
</evidence>
<feature type="region of interest" description="Disordered" evidence="1">
    <location>
        <begin position="214"/>
        <end position="284"/>
    </location>
</feature>
<gene>
    <name evidence="2" type="ORF">C8Z91_07750</name>
</gene>
<evidence type="ECO:0000256" key="1">
    <source>
        <dbReference type="SAM" id="MobiDB-lite"/>
    </source>
</evidence>
<feature type="compositionally biased region" description="Basic and acidic residues" evidence="1">
    <location>
        <begin position="251"/>
        <end position="270"/>
    </location>
</feature>
<feature type="compositionally biased region" description="Basic and acidic residues" evidence="1">
    <location>
        <begin position="587"/>
        <end position="596"/>
    </location>
</feature>
<organism evidence="2 3">
    <name type="scientific">Paenibacillus elgii</name>
    <dbReference type="NCBI Taxonomy" id="189691"/>
    <lineage>
        <taxon>Bacteria</taxon>
        <taxon>Bacillati</taxon>
        <taxon>Bacillota</taxon>
        <taxon>Bacilli</taxon>
        <taxon>Bacillales</taxon>
        <taxon>Paenibacillaceae</taxon>
        <taxon>Paenibacillus</taxon>
    </lineage>
</organism>
<feature type="compositionally biased region" description="Basic and acidic residues" evidence="1">
    <location>
        <begin position="96"/>
        <end position="105"/>
    </location>
</feature>
<name>A0A2T6G5B6_9BACL</name>
<proteinExistence type="predicted"/>
<dbReference type="Proteomes" id="UP000244184">
    <property type="component" value="Unassembled WGS sequence"/>
</dbReference>
<feature type="region of interest" description="Disordered" evidence="1">
    <location>
        <begin position="585"/>
        <end position="604"/>
    </location>
</feature>
<feature type="compositionally biased region" description="Polar residues" evidence="1">
    <location>
        <begin position="161"/>
        <end position="176"/>
    </location>
</feature>
<feature type="region of interest" description="Disordered" evidence="1">
    <location>
        <begin position="703"/>
        <end position="730"/>
    </location>
</feature>
<dbReference type="EMBL" id="PYHP01000022">
    <property type="protein sequence ID" value="PUA39322.1"/>
    <property type="molecule type" value="Genomic_DNA"/>
</dbReference>
<accession>A0A2T6G5B6</accession>
<evidence type="ECO:0000313" key="2">
    <source>
        <dbReference type="EMBL" id="PUA39322.1"/>
    </source>
</evidence>
<sequence length="1310" mass="142272">MRTTKRIQAGPAPSMPGHLRFAEQITRKYGFASRNYLGPQPLTLLEPGEGGSPVQHVSLVQLTLHLRLQLQLLKQEERDMLRTYRKTLHLLEKLARRHDASERKTSSFLPAGVGTASRMAAANSATGTTRADRRQESNTSRSKVGETKRAVASTPLGMHRQASTNGEAAGSRNSADAGTIQPVSAGPLVHSIGRFHRRGTREPLALRRDYRFADRSGSGNNVSGERVRHVPAEQVRQARRKPESKVMAALRIRDAGAERKARRDERKRGLQQEPSLGEGRRNPLLEREWRKPEQAQGQAFGRVLEWKRVSPRQQAFNPIHIHRSTEFFSVASNDVSAQTISEERSVSWRVRSEKASSPVDSDDKRGYRTVGENRADRTVVRPIIAAASPVDADDKRHRTLGGSTDWENRGTAPVAGRSWLRPRGISSLDRGILLQWFEAGSLSGHRTPDARLANRHTTGRRQTDAAAASSEGRSLVFRALSKGGPAKFSATSSMRDNISGRNETVIFATALIRSVPQSMLMNRYWQSDFSTTTVFERAHRQKASADLIYGRTPLFAQQKAGDEASVSLQFRYPMSVSLRGDNSFISRRPERSRDSLGGRGSFPTLADAAPSTGISAFEYDSSASSNSVRHERTDLVTVQPKRAAAKIGNPMTSVFGVNIVSPNVLAIRSSAVEGMQLRRHPLLSGARVAPIWPQMYAADSVGAEKQRYARRHQASQSNSAPARGKNARHDADDAVQGFAGDPLRNLTGGAALGSTNPVIRSFIDRADSRPADIVLRSKPDEILESEGWGWNSTDVRRHPVIQMQYKQSRFLSPHSFMLHKPLSLRSDGGLSALLSNITNLAGKIAGSRIAFKDGAAEERVMRRQPAGPDATLYKRNSVVYPSVSEGSMATSALVAQFRAIPSQRAKAGQAAVLGSPVVQALSGTSIRTPATITNKLPQNRADWSSAATASALGVLPPRALQRPLEMYQSQAVAGRPISMPASASGVLSPGPPYRQLQLPPSQRSSAMAASALGVVPPRALQRPLELVQSQAIMDRPFVMPVSASDVLSPGATYRPLQLHPSRTDVHRSSAMPASASGVLPSNASNHTLQLNRSQAVASRASSVFTTALDVLLPGAPYRPLQLNRSQADVHRSSAMLANTTSALSSYAPHRTLQLHPSRTDAHRPPAMPASTSGVLRPQAAALPLQLHRPQAVAPRPSAVPASAEGALTPRVAPQMRTAQQHAKAAGTPSPSYRAARSEIEYHKKQKPDTGTLAKQAAAQAVSQVSAQLEAMKVELSTASQAALPDLDRFVDQVYRELESKIKFERQRSGL</sequence>
<reference evidence="2 3" key="1">
    <citation type="submission" date="2018-03" db="EMBL/GenBank/DDBJ databases">
        <title>Genome sequence of Paenibacillus elgii strain AC13 an antimicrobial compound producing bacteria.</title>
        <authorList>
            <person name="Kurokawa A.S."/>
            <person name="Araujo J.F."/>
            <person name="Costa R.A."/>
            <person name="Ortega D.B."/>
            <person name="Pires A.S."/>
            <person name="Pappas G.J.Jr."/>
            <person name="Franco O.L."/>
            <person name="Barreto C."/>
            <person name="Magalhaes B.S."/>
            <person name="Kruger R.H."/>
        </authorList>
    </citation>
    <scope>NUCLEOTIDE SEQUENCE [LARGE SCALE GENOMIC DNA]</scope>
    <source>
        <strain evidence="2 3">AC13</strain>
    </source>
</reference>
<comment type="caution">
    <text evidence="2">The sequence shown here is derived from an EMBL/GenBank/DDBJ whole genome shotgun (WGS) entry which is preliminary data.</text>
</comment>
<protein>
    <submittedName>
        <fullName evidence="2">Uncharacterized protein</fullName>
    </submittedName>
</protein>
<dbReference type="RefSeq" id="WP_108530941.1">
    <property type="nucleotide sequence ID" value="NZ_PYHP01000022.1"/>
</dbReference>
<feature type="region of interest" description="Disordered" evidence="1">
    <location>
        <begin position="96"/>
        <end position="182"/>
    </location>
</feature>